<accession>A0A0F9PHY2</accession>
<comment type="caution">
    <text evidence="1">The sequence shown here is derived from an EMBL/GenBank/DDBJ whole genome shotgun (WGS) entry which is preliminary data.</text>
</comment>
<gene>
    <name evidence="1" type="ORF">LCGC14_1213750</name>
</gene>
<reference evidence="1" key="1">
    <citation type="journal article" date="2015" name="Nature">
        <title>Complex archaea that bridge the gap between prokaryotes and eukaryotes.</title>
        <authorList>
            <person name="Spang A."/>
            <person name="Saw J.H."/>
            <person name="Jorgensen S.L."/>
            <person name="Zaremba-Niedzwiedzka K."/>
            <person name="Martijn J."/>
            <person name="Lind A.E."/>
            <person name="van Eijk R."/>
            <person name="Schleper C."/>
            <person name="Guy L."/>
            <person name="Ettema T.J."/>
        </authorList>
    </citation>
    <scope>NUCLEOTIDE SEQUENCE</scope>
</reference>
<dbReference type="AlphaFoldDB" id="A0A0F9PHY2"/>
<evidence type="ECO:0000313" key="1">
    <source>
        <dbReference type="EMBL" id="KKM92907.1"/>
    </source>
</evidence>
<protein>
    <submittedName>
        <fullName evidence="1">Uncharacterized protein</fullName>
    </submittedName>
</protein>
<name>A0A0F9PHY2_9ZZZZ</name>
<sequence>MALPEEFKEGFISQLRLLLVALKKPKLSYEELISLPLKEFGVMFGKFVIKYKKEQTPEVPGTTTYIFPPKEMPLSEIKPDI</sequence>
<organism evidence="1">
    <name type="scientific">marine sediment metagenome</name>
    <dbReference type="NCBI Taxonomy" id="412755"/>
    <lineage>
        <taxon>unclassified sequences</taxon>
        <taxon>metagenomes</taxon>
        <taxon>ecological metagenomes</taxon>
    </lineage>
</organism>
<proteinExistence type="predicted"/>
<dbReference type="EMBL" id="LAZR01006336">
    <property type="protein sequence ID" value="KKM92907.1"/>
    <property type="molecule type" value="Genomic_DNA"/>
</dbReference>